<proteinExistence type="predicted"/>
<evidence type="ECO:0000313" key="1">
    <source>
        <dbReference type="EMBL" id="KAH7665850.1"/>
    </source>
</evidence>
<comment type="caution">
    <text evidence="1">The sequence shown here is derived from an EMBL/GenBank/DDBJ whole genome shotgun (WGS) entry which is preliminary data.</text>
</comment>
<sequence>MACSFFQIASIGFASTAQTLSSFPRFSPRHEHCNKKIISAQKCSHMISNTKAQHVDYSSSSSSITQRRSANFQPTLWTNDYLQSMKDDHFLEEKFISRFEKLKDATKHLLHENKDIIHQLKLIDTLRQLGVSYHFEKDIKEAIGAINSSMNINFIKNDIFATSLFFRLVREYGYKVSQGVFDSFKNENSNFQLSHCNNIEGMLSLYEASHLVMEGEDTLEEARIFTIKHLKTIIKDQDIDPILKERVQHALEMPMHWRMPRLHTHWFIKMYEKEDNMNINLLEFAKLDFNMVQNIYKRELKQCSRWWANLGLIDKDLSFSRDRLVENYLYAMGFASGPKFSFYRMILTQVHCLITTIDDIFDVYGTLDELELFTAAVDRWDANDIDHLPKYMKICFLGLFNSTNETAYKVLKMKNVNCIPYLKKSWVELCKAYIVEAKWAHNDYTPKIKEYLENAWISIGAAPVIVYSFFCASETISNEALENLENYPTIMRQSSLILRLFNDLGTSTEEAKRGDMKKFIQCYMHENGVSEMIAREYLQDLIQETWKELNTSHFTINSSYEGSFTNLAIDIARMSHYFFDYGDGFGKPNHENKDRFFSLMVEPISLG</sequence>
<dbReference type="Proteomes" id="UP000827976">
    <property type="component" value="Chromosome 13"/>
</dbReference>
<protein>
    <submittedName>
        <fullName evidence="1">(+)-alpha-terpineol synthase protein</fullName>
        <ecNumber evidence="1">4.2.3.112</ecNumber>
    </submittedName>
</protein>
<organism evidence="1 2">
    <name type="scientific">Dioscorea alata</name>
    <name type="common">Purple yam</name>
    <dbReference type="NCBI Taxonomy" id="55571"/>
    <lineage>
        <taxon>Eukaryota</taxon>
        <taxon>Viridiplantae</taxon>
        <taxon>Streptophyta</taxon>
        <taxon>Embryophyta</taxon>
        <taxon>Tracheophyta</taxon>
        <taxon>Spermatophyta</taxon>
        <taxon>Magnoliopsida</taxon>
        <taxon>Liliopsida</taxon>
        <taxon>Dioscoreales</taxon>
        <taxon>Dioscoreaceae</taxon>
        <taxon>Dioscorea</taxon>
    </lineage>
</organism>
<reference evidence="2" key="1">
    <citation type="journal article" date="2022" name="Nat. Commun.">
        <title>Chromosome evolution and the genetic basis of agronomically important traits in greater yam.</title>
        <authorList>
            <person name="Bredeson J.V."/>
            <person name="Lyons J.B."/>
            <person name="Oniyinde I.O."/>
            <person name="Okereke N.R."/>
            <person name="Kolade O."/>
            <person name="Nnabue I."/>
            <person name="Nwadili C.O."/>
            <person name="Hribova E."/>
            <person name="Parker M."/>
            <person name="Nwogha J."/>
            <person name="Shu S."/>
            <person name="Carlson J."/>
            <person name="Kariba R."/>
            <person name="Muthemba S."/>
            <person name="Knop K."/>
            <person name="Barton G.J."/>
            <person name="Sherwood A.V."/>
            <person name="Lopez-Montes A."/>
            <person name="Asiedu R."/>
            <person name="Jamnadass R."/>
            <person name="Muchugi A."/>
            <person name="Goodstein D."/>
            <person name="Egesi C.N."/>
            <person name="Featherston J."/>
            <person name="Asfaw A."/>
            <person name="Simpson G.G."/>
            <person name="Dolezel J."/>
            <person name="Hendre P.S."/>
            <person name="Van Deynze A."/>
            <person name="Kumar P.L."/>
            <person name="Obidiegwu J.E."/>
            <person name="Bhattacharjee R."/>
            <person name="Rokhsar D.S."/>
        </authorList>
    </citation>
    <scope>NUCLEOTIDE SEQUENCE [LARGE SCALE GENOMIC DNA]</scope>
    <source>
        <strain evidence="2">cv. TDa95/00328</strain>
    </source>
</reference>
<evidence type="ECO:0000313" key="2">
    <source>
        <dbReference type="Proteomes" id="UP000827976"/>
    </source>
</evidence>
<keyword evidence="1" id="KW-0456">Lyase</keyword>
<name>A0ACB7UYK8_DIOAL</name>
<dbReference type="EMBL" id="CM037023">
    <property type="protein sequence ID" value="KAH7665850.1"/>
    <property type="molecule type" value="Genomic_DNA"/>
</dbReference>
<dbReference type="EC" id="4.2.3.112" evidence="1"/>
<keyword evidence="2" id="KW-1185">Reference proteome</keyword>
<gene>
    <name evidence="1" type="ORF">IHE45_13G059600</name>
</gene>
<accession>A0ACB7UYK8</accession>